<dbReference type="InterPro" id="IPR024156">
    <property type="entry name" value="Small_GTPase_ARF"/>
</dbReference>
<sequence length="220" mass="25146">MAFSNSSPPILALPRWWHQLFSFASFSKAEERRPLDNHHGRIIISGLDAAGKSTILYQIFEETRIVTTMPTIGLTLETISHYETTFTSFDVGGSGSTYMLRMLKYVYTDFDDCCGIIWVVDSNDRERTPDVKKELWSFLNEWLPGAVPILVVANKQDLPNAMSVGDIERELKLHEIKGRRWHVQGTKALTRDGIRECLEWLSDTASAHRLPGKKLEMTDW</sequence>
<keyword evidence="5" id="KW-0460">Magnesium</keyword>
<feature type="binding site" evidence="4">
    <location>
        <begin position="46"/>
        <end position="53"/>
    </location>
    <ligand>
        <name>GTP</name>
        <dbReference type="ChEBI" id="CHEBI:37565"/>
    </ligand>
</feature>
<dbReference type="AlphaFoldDB" id="A0A6A6RCD6"/>
<evidence type="ECO:0000256" key="2">
    <source>
        <dbReference type="ARBA" id="ARBA00022741"/>
    </source>
</evidence>
<evidence type="ECO:0000313" key="6">
    <source>
        <dbReference type="EMBL" id="KAF2502465.1"/>
    </source>
</evidence>
<dbReference type="Proteomes" id="UP000799750">
    <property type="component" value="Unassembled WGS sequence"/>
</dbReference>
<dbReference type="InterPro" id="IPR006689">
    <property type="entry name" value="Small_GTPase_ARF/SAR"/>
</dbReference>
<dbReference type="SMART" id="SM00178">
    <property type="entry name" value="SAR"/>
    <property type="match status" value="1"/>
</dbReference>
<protein>
    <submittedName>
        <fullName evidence="6">ARF/SAR superfamily</fullName>
    </submittedName>
</protein>
<organism evidence="6 7">
    <name type="scientific">Lophium mytilinum</name>
    <dbReference type="NCBI Taxonomy" id="390894"/>
    <lineage>
        <taxon>Eukaryota</taxon>
        <taxon>Fungi</taxon>
        <taxon>Dikarya</taxon>
        <taxon>Ascomycota</taxon>
        <taxon>Pezizomycotina</taxon>
        <taxon>Dothideomycetes</taxon>
        <taxon>Pleosporomycetidae</taxon>
        <taxon>Mytilinidiales</taxon>
        <taxon>Mytilinidiaceae</taxon>
        <taxon>Lophium</taxon>
    </lineage>
</organism>
<keyword evidence="3 4" id="KW-0342">GTP-binding</keyword>
<keyword evidence="5" id="KW-0479">Metal-binding</keyword>
<dbReference type="Gene3D" id="3.40.50.300">
    <property type="entry name" value="P-loop containing nucleotide triphosphate hydrolases"/>
    <property type="match status" value="1"/>
</dbReference>
<evidence type="ECO:0000256" key="3">
    <source>
        <dbReference type="ARBA" id="ARBA00023134"/>
    </source>
</evidence>
<reference evidence="6" key="1">
    <citation type="journal article" date="2020" name="Stud. Mycol.">
        <title>101 Dothideomycetes genomes: a test case for predicting lifestyles and emergence of pathogens.</title>
        <authorList>
            <person name="Haridas S."/>
            <person name="Albert R."/>
            <person name="Binder M."/>
            <person name="Bloem J."/>
            <person name="Labutti K."/>
            <person name="Salamov A."/>
            <person name="Andreopoulos B."/>
            <person name="Baker S."/>
            <person name="Barry K."/>
            <person name="Bills G."/>
            <person name="Bluhm B."/>
            <person name="Cannon C."/>
            <person name="Castanera R."/>
            <person name="Culley D."/>
            <person name="Daum C."/>
            <person name="Ezra D."/>
            <person name="Gonzalez J."/>
            <person name="Henrissat B."/>
            <person name="Kuo A."/>
            <person name="Liang C."/>
            <person name="Lipzen A."/>
            <person name="Lutzoni F."/>
            <person name="Magnuson J."/>
            <person name="Mondo S."/>
            <person name="Nolan M."/>
            <person name="Ohm R."/>
            <person name="Pangilinan J."/>
            <person name="Park H.-J."/>
            <person name="Ramirez L."/>
            <person name="Alfaro M."/>
            <person name="Sun H."/>
            <person name="Tritt A."/>
            <person name="Yoshinaga Y."/>
            <person name="Zwiers L.-H."/>
            <person name="Turgeon B."/>
            <person name="Goodwin S."/>
            <person name="Spatafora J."/>
            <person name="Crous P."/>
            <person name="Grigoriev I."/>
        </authorList>
    </citation>
    <scope>NUCLEOTIDE SEQUENCE</scope>
    <source>
        <strain evidence="6">CBS 269.34</strain>
    </source>
</reference>
<feature type="binding site" evidence="5">
    <location>
        <position position="71"/>
    </location>
    <ligand>
        <name>Mg(2+)</name>
        <dbReference type="ChEBI" id="CHEBI:18420"/>
    </ligand>
</feature>
<feature type="binding site" evidence="4">
    <location>
        <position position="93"/>
    </location>
    <ligand>
        <name>GTP</name>
        <dbReference type="ChEBI" id="CHEBI:37565"/>
    </ligand>
</feature>
<evidence type="ECO:0000256" key="5">
    <source>
        <dbReference type="PIRSR" id="PIRSR606689-2"/>
    </source>
</evidence>
<dbReference type="OrthoDB" id="10324246at2759"/>
<dbReference type="CDD" id="cd00878">
    <property type="entry name" value="Arf_Arl"/>
    <property type="match status" value="1"/>
</dbReference>
<dbReference type="SUPFAM" id="SSF52540">
    <property type="entry name" value="P-loop containing nucleoside triphosphate hydrolases"/>
    <property type="match status" value="1"/>
</dbReference>
<proteinExistence type="inferred from homology"/>
<evidence type="ECO:0000256" key="1">
    <source>
        <dbReference type="ARBA" id="ARBA00010290"/>
    </source>
</evidence>
<keyword evidence="7" id="KW-1185">Reference proteome</keyword>
<dbReference type="EMBL" id="MU004181">
    <property type="protein sequence ID" value="KAF2502465.1"/>
    <property type="molecule type" value="Genomic_DNA"/>
</dbReference>
<evidence type="ECO:0000313" key="7">
    <source>
        <dbReference type="Proteomes" id="UP000799750"/>
    </source>
</evidence>
<dbReference type="PANTHER" id="PTHR11711">
    <property type="entry name" value="ADP RIBOSYLATION FACTOR-RELATED"/>
    <property type="match status" value="1"/>
</dbReference>
<dbReference type="PRINTS" id="PR00328">
    <property type="entry name" value="SAR1GTPBP"/>
</dbReference>
<dbReference type="GO" id="GO:0005525">
    <property type="term" value="F:GTP binding"/>
    <property type="evidence" value="ECO:0007669"/>
    <property type="project" value="UniProtKB-KW"/>
</dbReference>
<dbReference type="GO" id="GO:0003924">
    <property type="term" value="F:GTPase activity"/>
    <property type="evidence" value="ECO:0007669"/>
    <property type="project" value="InterPro"/>
</dbReference>
<comment type="similarity">
    <text evidence="1">Belongs to the small GTPase superfamily. Arf family.</text>
</comment>
<evidence type="ECO:0000256" key="4">
    <source>
        <dbReference type="PIRSR" id="PIRSR606689-1"/>
    </source>
</evidence>
<feature type="binding site" evidence="5">
    <location>
        <position position="53"/>
    </location>
    <ligand>
        <name>Mg(2+)</name>
        <dbReference type="ChEBI" id="CHEBI:18420"/>
    </ligand>
</feature>
<dbReference type="FunFam" id="3.40.50.300:FF:001166">
    <property type="entry name" value="ADP-ribosylation factor D"/>
    <property type="match status" value="1"/>
</dbReference>
<dbReference type="Pfam" id="PF00025">
    <property type="entry name" value="Arf"/>
    <property type="match status" value="1"/>
</dbReference>
<keyword evidence="2 4" id="KW-0547">Nucleotide-binding</keyword>
<dbReference type="PROSITE" id="PS51417">
    <property type="entry name" value="ARF"/>
    <property type="match status" value="1"/>
</dbReference>
<feature type="binding site" evidence="4">
    <location>
        <begin position="154"/>
        <end position="157"/>
    </location>
    <ligand>
        <name>GTP</name>
        <dbReference type="ChEBI" id="CHEBI:37565"/>
    </ligand>
</feature>
<gene>
    <name evidence="6" type="ORF">BU16DRAFT_498132</name>
</gene>
<name>A0A6A6RCD6_9PEZI</name>
<dbReference type="InterPro" id="IPR027417">
    <property type="entry name" value="P-loop_NTPase"/>
</dbReference>
<dbReference type="GO" id="GO:0046872">
    <property type="term" value="F:metal ion binding"/>
    <property type="evidence" value="ECO:0007669"/>
    <property type="project" value="UniProtKB-KW"/>
</dbReference>
<dbReference type="SMART" id="SM00177">
    <property type="entry name" value="ARF"/>
    <property type="match status" value="1"/>
</dbReference>
<accession>A0A6A6RCD6</accession>